<evidence type="ECO:0000313" key="5">
    <source>
        <dbReference type="Proteomes" id="UP001434883"/>
    </source>
</evidence>
<comment type="cofactor">
    <cofactor evidence="1">
        <name>FAD</name>
        <dbReference type="ChEBI" id="CHEBI:57692"/>
    </cofactor>
</comment>
<keyword evidence="3" id="KW-0274">FAD</keyword>
<dbReference type="PANTHER" id="PTHR43429">
    <property type="entry name" value="PYRIDINE NUCLEOTIDE-DISULFIDE OXIDOREDUCTASE DOMAIN-CONTAINING"/>
    <property type="match status" value="1"/>
</dbReference>
<proteinExistence type="predicted"/>
<sequence>MEGKKEKTFKFVIVGGGIAGVTCVEQLSSQFPSEDVALFTAGPLIKAVTNYKQVSRTMEEFDVEEKPSSVLEAKFPNLTVIHSAVKSLHTHSHVRTKPGLINKQVPDPCCCPNEILDHFHPISVPPFWPHSYSTQVNIIVKWLNPGPELINVPMGFLLSLSVWKPQMVEFLGTRSSVFAAVPVQSF</sequence>
<dbReference type="InterPro" id="IPR036188">
    <property type="entry name" value="FAD/NAD-bd_sf"/>
</dbReference>
<comment type="caution">
    <text evidence="4">The sequence shown here is derived from an EMBL/GenBank/DDBJ whole genome shotgun (WGS) entry which is preliminary data.</text>
</comment>
<dbReference type="InterPro" id="IPR050260">
    <property type="entry name" value="FAD-bd_OxRdtase"/>
</dbReference>
<dbReference type="EMBL" id="JAHRIN010077778">
    <property type="protein sequence ID" value="MEQ2218896.1"/>
    <property type="molecule type" value="Genomic_DNA"/>
</dbReference>
<keyword evidence="2" id="KW-0285">Flavoprotein</keyword>
<accession>A0ABV0SEN0</accession>
<evidence type="ECO:0000256" key="3">
    <source>
        <dbReference type="ARBA" id="ARBA00022827"/>
    </source>
</evidence>
<dbReference type="Gene3D" id="3.50.50.60">
    <property type="entry name" value="FAD/NAD(P)-binding domain"/>
    <property type="match status" value="1"/>
</dbReference>
<protein>
    <submittedName>
        <fullName evidence="4">Uncharacterized protein</fullName>
    </submittedName>
</protein>
<gene>
    <name evidence="4" type="ORF">XENOCAPTIV_009619</name>
</gene>
<evidence type="ECO:0000256" key="2">
    <source>
        <dbReference type="ARBA" id="ARBA00022630"/>
    </source>
</evidence>
<evidence type="ECO:0000313" key="4">
    <source>
        <dbReference type="EMBL" id="MEQ2218896.1"/>
    </source>
</evidence>
<organism evidence="4 5">
    <name type="scientific">Xenoophorus captivus</name>
    <dbReference type="NCBI Taxonomy" id="1517983"/>
    <lineage>
        <taxon>Eukaryota</taxon>
        <taxon>Metazoa</taxon>
        <taxon>Chordata</taxon>
        <taxon>Craniata</taxon>
        <taxon>Vertebrata</taxon>
        <taxon>Euteleostomi</taxon>
        <taxon>Actinopterygii</taxon>
        <taxon>Neopterygii</taxon>
        <taxon>Teleostei</taxon>
        <taxon>Neoteleostei</taxon>
        <taxon>Acanthomorphata</taxon>
        <taxon>Ovalentaria</taxon>
        <taxon>Atherinomorphae</taxon>
        <taxon>Cyprinodontiformes</taxon>
        <taxon>Goodeidae</taxon>
        <taxon>Xenoophorus</taxon>
    </lineage>
</organism>
<dbReference type="PANTHER" id="PTHR43429:SF2">
    <property type="entry name" value="PYRIDINE NUCLEOTIDE-DISULFIDE OXIDOREDUCTASE DOMAIN-CONTAINING PROTEIN 1"/>
    <property type="match status" value="1"/>
</dbReference>
<keyword evidence="5" id="KW-1185">Reference proteome</keyword>
<name>A0ABV0SEN0_9TELE</name>
<evidence type="ECO:0000256" key="1">
    <source>
        <dbReference type="ARBA" id="ARBA00001974"/>
    </source>
</evidence>
<dbReference type="SUPFAM" id="SSF51905">
    <property type="entry name" value="FAD/NAD(P)-binding domain"/>
    <property type="match status" value="1"/>
</dbReference>
<reference evidence="4 5" key="1">
    <citation type="submission" date="2021-06" db="EMBL/GenBank/DDBJ databases">
        <authorList>
            <person name="Palmer J.M."/>
        </authorList>
    </citation>
    <scope>NUCLEOTIDE SEQUENCE [LARGE SCALE GENOMIC DNA]</scope>
    <source>
        <strain evidence="4 5">XC_2019</strain>
        <tissue evidence="4">Muscle</tissue>
    </source>
</reference>
<dbReference type="Proteomes" id="UP001434883">
    <property type="component" value="Unassembled WGS sequence"/>
</dbReference>